<dbReference type="EMBL" id="JAUSRB010000002">
    <property type="protein sequence ID" value="MDP9865244.1"/>
    <property type="molecule type" value="Genomic_DNA"/>
</dbReference>
<evidence type="ECO:0008006" key="4">
    <source>
        <dbReference type="Google" id="ProtNLM"/>
    </source>
</evidence>
<comment type="caution">
    <text evidence="2">The sequence shown here is derived from an EMBL/GenBank/DDBJ whole genome shotgun (WGS) entry which is preliminary data.</text>
</comment>
<feature type="transmembrane region" description="Helical" evidence="1">
    <location>
        <begin position="34"/>
        <end position="52"/>
    </location>
</feature>
<reference evidence="2 3" key="1">
    <citation type="submission" date="2023-07" db="EMBL/GenBank/DDBJ databases">
        <title>Sequencing the genomes of 1000 actinobacteria strains.</title>
        <authorList>
            <person name="Klenk H.-P."/>
        </authorList>
    </citation>
    <scope>NUCLEOTIDE SEQUENCE [LARGE SCALE GENOMIC DNA]</scope>
    <source>
        <strain evidence="2 3">DSM 44109</strain>
    </source>
</reference>
<evidence type="ECO:0000313" key="2">
    <source>
        <dbReference type="EMBL" id="MDP9865244.1"/>
    </source>
</evidence>
<keyword evidence="1" id="KW-1133">Transmembrane helix</keyword>
<feature type="transmembrane region" description="Helical" evidence="1">
    <location>
        <begin position="7"/>
        <end position="28"/>
    </location>
</feature>
<dbReference type="Proteomes" id="UP001230426">
    <property type="component" value="Unassembled WGS sequence"/>
</dbReference>
<protein>
    <recommendedName>
        <fullName evidence="4">DUF2530 domain-containing protein</fullName>
    </recommendedName>
</protein>
<evidence type="ECO:0000313" key="3">
    <source>
        <dbReference type="Proteomes" id="UP001230426"/>
    </source>
</evidence>
<gene>
    <name evidence="2" type="ORF">J2S55_004510</name>
</gene>
<sequence>MWQRRLNWAATALVGVFGVLWAGVVTFAALDTSMWLRIGQVVFGAFLVSWSLHKTSLLLRRTGAGDTAAGDTARHRRARA</sequence>
<name>A0ABT9R7M1_9ACTN</name>
<keyword evidence="3" id="KW-1185">Reference proteome</keyword>
<proteinExistence type="predicted"/>
<evidence type="ECO:0000256" key="1">
    <source>
        <dbReference type="SAM" id="Phobius"/>
    </source>
</evidence>
<organism evidence="2 3">
    <name type="scientific">Streptosporangium brasiliense</name>
    <dbReference type="NCBI Taxonomy" id="47480"/>
    <lineage>
        <taxon>Bacteria</taxon>
        <taxon>Bacillati</taxon>
        <taxon>Actinomycetota</taxon>
        <taxon>Actinomycetes</taxon>
        <taxon>Streptosporangiales</taxon>
        <taxon>Streptosporangiaceae</taxon>
        <taxon>Streptosporangium</taxon>
    </lineage>
</organism>
<keyword evidence="1" id="KW-0472">Membrane</keyword>
<keyword evidence="1" id="KW-0812">Transmembrane</keyword>
<accession>A0ABT9R7M1</accession>
<dbReference type="RefSeq" id="WP_306864327.1">
    <property type="nucleotide sequence ID" value="NZ_JAUSRB010000002.1"/>
</dbReference>